<dbReference type="GO" id="GO:0008017">
    <property type="term" value="F:microtubule binding"/>
    <property type="evidence" value="ECO:0007669"/>
    <property type="project" value="InterPro"/>
</dbReference>
<evidence type="ECO:0000256" key="1">
    <source>
        <dbReference type="ARBA" id="ARBA00022741"/>
    </source>
</evidence>
<keyword evidence="2 3" id="KW-0067">ATP-binding</keyword>
<dbReference type="PANTHER" id="PTHR47117">
    <property type="entry name" value="STAR-RELATED LIPID TRANSFER PROTEIN 9"/>
    <property type="match status" value="1"/>
</dbReference>
<dbReference type="InterPro" id="IPR027417">
    <property type="entry name" value="P-loop_NTPase"/>
</dbReference>
<dbReference type="AlphaFoldDB" id="A0A9N9R3K7"/>
<dbReference type="OrthoDB" id="3176171at2759"/>
<keyword evidence="3" id="KW-0505">Motor protein</keyword>
<comment type="similarity">
    <text evidence="3">Belongs to the TRAFAC class myosin-kinesin ATPase superfamily. Kinesin family.</text>
</comment>
<evidence type="ECO:0000313" key="6">
    <source>
        <dbReference type="Proteomes" id="UP001153714"/>
    </source>
</evidence>
<dbReference type="SUPFAM" id="SSF52540">
    <property type="entry name" value="P-loop containing nucleoside triphosphate hydrolases"/>
    <property type="match status" value="1"/>
</dbReference>
<dbReference type="InterPro" id="IPR001752">
    <property type="entry name" value="Kinesin_motor_dom"/>
</dbReference>
<evidence type="ECO:0000256" key="2">
    <source>
        <dbReference type="ARBA" id="ARBA00022840"/>
    </source>
</evidence>
<dbReference type="GO" id="GO:0007018">
    <property type="term" value="P:microtubule-based movement"/>
    <property type="evidence" value="ECO:0007669"/>
    <property type="project" value="InterPro"/>
</dbReference>
<dbReference type="GO" id="GO:0005524">
    <property type="term" value="F:ATP binding"/>
    <property type="evidence" value="ECO:0007669"/>
    <property type="project" value="UniProtKB-UniRule"/>
</dbReference>
<name>A0A9N9R3K7_9NEOP</name>
<gene>
    <name evidence="5" type="ORF">DIATSA_LOCUS7122</name>
</gene>
<dbReference type="GO" id="GO:0003777">
    <property type="term" value="F:microtubule motor activity"/>
    <property type="evidence" value="ECO:0007669"/>
    <property type="project" value="InterPro"/>
</dbReference>
<keyword evidence="6" id="KW-1185">Reference proteome</keyword>
<dbReference type="Gene3D" id="3.40.850.10">
    <property type="entry name" value="Kinesin motor domain"/>
    <property type="match status" value="1"/>
</dbReference>
<dbReference type="InterPro" id="IPR036961">
    <property type="entry name" value="Kinesin_motor_dom_sf"/>
</dbReference>
<reference evidence="5" key="1">
    <citation type="submission" date="2021-12" db="EMBL/GenBank/DDBJ databases">
        <authorList>
            <person name="King R."/>
        </authorList>
    </citation>
    <scope>NUCLEOTIDE SEQUENCE</scope>
</reference>
<keyword evidence="1 3" id="KW-0547">Nucleotide-binding</keyword>
<dbReference type="SMART" id="SM00129">
    <property type="entry name" value="KISc"/>
    <property type="match status" value="1"/>
</dbReference>
<feature type="binding site" evidence="3">
    <location>
        <begin position="105"/>
        <end position="112"/>
    </location>
    <ligand>
        <name>ATP</name>
        <dbReference type="ChEBI" id="CHEBI:30616"/>
    </ligand>
</feature>
<feature type="non-terminal residue" evidence="5">
    <location>
        <position position="141"/>
    </location>
</feature>
<dbReference type="PROSITE" id="PS50067">
    <property type="entry name" value="KINESIN_MOTOR_2"/>
    <property type="match status" value="1"/>
</dbReference>
<evidence type="ECO:0000313" key="5">
    <source>
        <dbReference type="EMBL" id="CAG9789384.1"/>
    </source>
</evidence>
<evidence type="ECO:0000259" key="4">
    <source>
        <dbReference type="PROSITE" id="PS50067"/>
    </source>
</evidence>
<organism evidence="5 6">
    <name type="scientific">Diatraea saccharalis</name>
    <name type="common">sugarcane borer</name>
    <dbReference type="NCBI Taxonomy" id="40085"/>
    <lineage>
        <taxon>Eukaryota</taxon>
        <taxon>Metazoa</taxon>
        <taxon>Ecdysozoa</taxon>
        <taxon>Arthropoda</taxon>
        <taxon>Hexapoda</taxon>
        <taxon>Insecta</taxon>
        <taxon>Pterygota</taxon>
        <taxon>Neoptera</taxon>
        <taxon>Endopterygota</taxon>
        <taxon>Lepidoptera</taxon>
        <taxon>Glossata</taxon>
        <taxon>Ditrysia</taxon>
        <taxon>Pyraloidea</taxon>
        <taxon>Crambidae</taxon>
        <taxon>Crambinae</taxon>
        <taxon>Diatraea</taxon>
    </lineage>
</organism>
<feature type="domain" description="Kinesin motor" evidence="4">
    <location>
        <begin position="3"/>
        <end position="141"/>
    </location>
</feature>
<dbReference type="Proteomes" id="UP001153714">
    <property type="component" value="Chromosome 2"/>
</dbReference>
<dbReference type="Pfam" id="PF00225">
    <property type="entry name" value="Kinesin"/>
    <property type="match status" value="1"/>
</dbReference>
<evidence type="ECO:0000256" key="3">
    <source>
        <dbReference type="PROSITE-ProRule" id="PRU00283"/>
    </source>
</evidence>
<sequence length="141" mass="15513">MSNVKLGIRVRPFTEREFKSDKDRTRVVNIVDEHTVTITNVKVSISGAGDSRTRVRTYSADYAFDSACSFTNPSYASQEKVYDTIGREVVEFVSRGSSACVLAYGQSATGKTYTMMGPDTDPGLVPRICRALATEQPLEIT</sequence>
<dbReference type="EMBL" id="OU893333">
    <property type="protein sequence ID" value="CAG9789384.1"/>
    <property type="molecule type" value="Genomic_DNA"/>
</dbReference>
<accession>A0A9N9R3K7</accession>
<proteinExistence type="inferred from homology"/>
<reference evidence="5" key="2">
    <citation type="submission" date="2022-10" db="EMBL/GenBank/DDBJ databases">
        <authorList>
            <consortium name="ENA_rothamsted_submissions"/>
            <consortium name="culmorum"/>
            <person name="King R."/>
        </authorList>
    </citation>
    <scope>NUCLEOTIDE SEQUENCE</scope>
</reference>
<protein>
    <recommendedName>
        <fullName evidence="4">Kinesin motor domain-containing protein</fullName>
    </recommendedName>
</protein>